<dbReference type="PROSITE" id="PS01209">
    <property type="entry name" value="LDLRA_1"/>
    <property type="match status" value="1"/>
</dbReference>
<gene>
    <name evidence="4" type="ORF">Bpfe_007505</name>
</gene>
<keyword evidence="4" id="KW-0675">Receptor</keyword>
<evidence type="ECO:0000256" key="1">
    <source>
        <dbReference type="ARBA" id="ARBA00023157"/>
    </source>
</evidence>
<evidence type="ECO:0000313" key="5">
    <source>
        <dbReference type="Proteomes" id="UP001233172"/>
    </source>
</evidence>
<organism evidence="4 5">
    <name type="scientific">Biomphalaria pfeifferi</name>
    <name type="common">Bloodfluke planorb</name>
    <name type="synonym">Freshwater snail</name>
    <dbReference type="NCBI Taxonomy" id="112525"/>
    <lineage>
        <taxon>Eukaryota</taxon>
        <taxon>Metazoa</taxon>
        <taxon>Spiralia</taxon>
        <taxon>Lophotrochozoa</taxon>
        <taxon>Mollusca</taxon>
        <taxon>Gastropoda</taxon>
        <taxon>Heterobranchia</taxon>
        <taxon>Euthyneura</taxon>
        <taxon>Panpulmonata</taxon>
        <taxon>Hygrophila</taxon>
        <taxon>Lymnaeoidea</taxon>
        <taxon>Planorbidae</taxon>
        <taxon>Biomphalaria</taxon>
    </lineage>
</organism>
<dbReference type="SUPFAM" id="SSF57424">
    <property type="entry name" value="LDL receptor-like module"/>
    <property type="match status" value="1"/>
</dbReference>
<dbReference type="CDD" id="cd00112">
    <property type="entry name" value="LDLa"/>
    <property type="match status" value="1"/>
</dbReference>
<proteinExistence type="predicted"/>
<keyword evidence="5" id="KW-1185">Reference proteome</keyword>
<feature type="disulfide bond" evidence="2">
    <location>
        <begin position="44"/>
        <end position="59"/>
    </location>
</feature>
<dbReference type="Gene3D" id="4.10.400.10">
    <property type="entry name" value="Low-density Lipoprotein Receptor"/>
    <property type="match status" value="1"/>
</dbReference>
<keyword evidence="3" id="KW-0732">Signal</keyword>
<dbReference type="PROSITE" id="PS50068">
    <property type="entry name" value="LDLRA_2"/>
    <property type="match status" value="1"/>
</dbReference>
<name>A0AAD8C0S0_BIOPF</name>
<dbReference type="SMART" id="SM00192">
    <property type="entry name" value="LDLa"/>
    <property type="match status" value="1"/>
</dbReference>
<dbReference type="AlphaFoldDB" id="A0AAD8C0S0"/>
<sequence length="81" mass="8479">MKAVAVICVLVIVTGFLCGSQATCAPGSFQCFDGRQCVALSKVCDYVADCADRSDEATCLSCGAGHRFCTSVKKCILSICE</sequence>
<keyword evidence="4" id="KW-0449">Lipoprotein</keyword>
<evidence type="ECO:0000256" key="3">
    <source>
        <dbReference type="SAM" id="SignalP"/>
    </source>
</evidence>
<evidence type="ECO:0000313" key="4">
    <source>
        <dbReference type="EMBL" id="KAK0063309.1"/>
    </source>
</evidence>
<dbReference type="Pfam" id="PF00057">
    <property type="entry name" value="Ldl_recept_a"/>
    <property type="match status" value="1"/>
</dbReference>
<keyword evidence="1 2" id="KW-1015">Disulfide bond</keyword>
<comment type="caution">
    <text evidence="4">The sequence shown here is derived from an EMBL/GenBank/DDBJ whole genome shotgun (WGS) entry which is preliminary data.</text>
</comment>
<dbReference type="InterPro" id="IPR023415">
    <property type="entry name" value="LDLR_class-A_CS"/>
</dbReference>
<reference evidence="4" key="2">
    <citation type="submission" date="2023-04" db="EMBL/GenBank/DDBJ databases">
        <authorList>
            <person name="Bu L."/>
            <person name="Lu L."/>
            <person name="Laidemitt M.R."/>
            <person name="Zhang S.M."/>
            <person name="Mutuku M."/>
            <person name="Mkoji G."/>
            <person name="Steinauer M."/>
            <person name="Loker E.S."/>
        </authorList>
    </citation>
    <scope>NUCLEOTIDE SEQUENCE</scope>
    <source>
        <strain evidence="4">KasaAsao</strain>
        <tissue evidence="4">Whole Snail</tissue>
    </source>
</reference>
<feature type="signal peptide" evidence="3">
    <location>
        <begin position="1"/>
        <end position="22"/>
    </location>
</feature>
<comment type="caution">
    <text evidence="2">Lacks conserved residue(s) required for the propagation of feature annotation.</text>
</comment>
<dbReference type="EMBL" id="JASAOG010000022">
    <property type="protein sequence ID" value="KAK0063309.1"/>
    <property type="molecule type" value="Genomic_DNA"/>
</dbReference>
<reference evidence="4" key="1">
    <citation type="journal article" date="2023" name="PLoS Negl. Trop. Dis.">
        <title>A genome sequence for Biomphalaria pfeifferi, the major vector snail for the human-infecting parasite Schistosoma mansoni.</title>
        <authorList>
            <person name="Bu L."/>
            <person name="Lu L."/>
            <person name="Laidemitt M.R."/>
            <person name="Zhang S.M."/>
            <person name="Mutuku M."/>
            <person name="Mkoji G."/>
            <person name="Steinauer M."/>
            <person name="Loker E.S."/>
        </authorList>
    </citation>
    <scope>NUCLEOTIDE SEQUENCE</scope>
    <source>
        <strain evidence="4">KasaAsao</strain>
    </source>
</reference>
<feature type="chain" id="PRO_5042224607" evidence="3">
    <location>
        <begin position="23"/>
        <end position="81"/>
    </location>
</feature>
<dbReference type="InterPro" id="IPR036055">
    <property type="entry name" value="LDL_receptor-like_sf"/>
</dbReference>
<protein>
    <submittedName>
        <fullName evidence="4">Low-density lipoprotein receptor-related protein 2</fullName>
    </submittedName>
</protein>
<dbReference type="InterPro" id="IPR002172">
    <property type="entry name" value="LDrepeatLR_classA_rpt"/>
</dbReference>
<evidence type="ECO:0000256" key="2">
    <source>
        <dbReference type="PROSITE-ProRule" id="PRU00124"/>
    </source>
</evidence>
<feature type="non-terminal residue" evidence="4">
    <location>
        <position position="81"/>
    </location>
</feature>
<accession>A0AAD8C0S0</accession>
<dbReference type="Proteomes" id="UP001233172">
    <property type="component" value="Unassembled WGS sequence"/>
</dbReference>